<name>A0A2B7Z227_POLH7</name>
<evidence type="ECO:0000256" key="1">
    <source>
        <dbReference type="SAM" id="MobiDB-lite"/>
    </source>
</evidence>
<feature type="compositionally biased region" description="Basic residues" evidence="1">
    <location>
        <begin position="63"/>
        <end position="72"/>
    </location>
</feature>
<accession>A0A2B7Z227</accession>
<sequence>MFIAFASLKNEQTSSLKSRLERQIRYKVKGKSGADEGLEFHVTTTGRFKRKKLDPEESDTMKRQAKRSRHRPVNGDSHRGVPPSREM</sequence>
<gene>
    <name evidence="2" type="ORF">AJ80_01088</name>
</gene>
<keyword evidence="3" id="KW-1185">Reference proteome</keyword>
<evidence type="ECO:0000313" key="2">
    <source>
        <dbReference type="EMBL" id="PGH27132.1"/>
    </source>
</evidence>
<evidence type="ECO:0000313" key="3">
    <source>
        <dbReference type="Proteomes" id="UP000224634"/>
    </source>
</evidence>
<dbReference type="EMBL" id="PDNA01000009">
    <property type="protein sequence ID" value="PGH27132.1"/>
    <property type="molecule type" value="Genomic_DNA"/>
</dbReference>
<reference evidence="2 3" key="1">
    <citation type="submission" date="2017-10" db="EMBL/GenBank/DDBJ databases">
        <title>Comparative genomics in systemic dimorphic fungi from Ajellomycetaceae.</title>
        <authorList>
            <person name="Munoz J.F."/>
            <person name="Mcewen J.G."/>
            <person name="Clay O.K."/>
            <person name="Cuomo C.A."/>
        </authorList>
    </citation>
    <scope>NUCLEOTIDE SEQUENCE [LARGE SCALE GENOMIC DNA]</scope>
    <source>
        <strain evidence="2 3">UAMH7299</strain>
    </source>
</reference>
<feature type="compositionally biased region" description="Basic and acidic residues" evidence="1">
    <location>
        <begin position="53"/>
        <end position="62"/>
    </location>
</feature>
<dbReference type="AlphaFoldDB" id="A0A2B7Z227"/>
<feature type="region of interest" description="Disordered" evidence="1">
    <location>
        <begin position="31"/>
        <end position="87"/>
    </location>
</feature>
<protein>
    <submittedName>
        <fullName evidence="2">Uncharacterized protein</fullName>
    </submittedName>
</protein>
<dbReference type="Proteomes" id="UP000224634">
    <property type="component" value="Unassembled WGS sequence"/>
</dbReference>
<proteinExistence type="predicted"/>
<organism evidence="2 3">
    <name type="scientific">Polytolypa hystricis (strain UAMH7299)</name>
    <dbReference type="NCBI Taxonomy" id="1447883"/>
    <lineage>
        <taxon>Eukaryota</taxon>
        <taxon>Fungi</taxon>
        <taxon>Dikarya</taxon>
        <taxon>Ascomycota</taxon>
        <taxon>Pezizomycotina</taxon>
        <taxon>Eurotiomycetes</taxon>
        <taxon>Eurotiomycetidae</taxon>
        <taxon>Onygenales</taxon>
        <taxon>Onygenales incertae sedis</taxon>
        <taxon>Polytolypa</taxon>
    </lineage>
</organism>
<comment type="caution">
    <text evidence="2">The sequence shown here is derived from an EMBL/GenBank/DDBJ whole genome shotgun (WGS) entry which is preliminary data.</text>
</comment>